<organism evidence="2 3">
    <name type="scientific">Rubrimonas cliftonensis</name>
    <dbReference type="NCBI Taxonomy" id="89524"/>
    <lineage>
        <taxon>Bacteria</taxon>
        <taxon>Pseudomonadati</taxon>
        <taxon>Pseudomonadota</taxon>
        <taxon>Alphaproteobacteria</taxon>
        <taxon>Rhodobacterales</taxon>
        <taxon>Paracoccaceae</taxon>
        <taxon>Rubrimonas</taxon>
    </lineage>
</organism>
<dbReference type="RefSeq" id="WP_093255699.1">
    <property type="nucleotide sequence ID" value="NZ_FNQM01000018.1"/>
</dbReference>
<keyword evidence="1" id="KW-0812">Transmembrane</keyword>
<evidence type="ECO:0000313" key="2">
    <source>
        <dbReference type="EMBL" id="SEA91954.1"/>
    </source>
</evidence>
<dbReference type="AlphaFoldDB" id="A0A1H4F3Q6"/>
<evidence type="ECO:0000256" key="1">
    <source>
        <dbReference type="SAM" id="Phobius"/>
    </source>
</evidence>
<dbReference type="EMBL" id="FNQM01000018">
    <property type="protein sequence ID" value="SEA91954.1"/>
    <property type="molecule type" value="Genomic_DNA"/>
</dbReference>
<gene>
    <name evidence="2" type="ORF">SAMN05444370_11827</name>
</gene>
<dbReference type="OrthoDB" id="7679120at2"/>
<protein>
    <submittedName>
        <fullName evidence="2">Uncharacterized protein</fullName>
    </submittedName>
</protein>
<proteinExistence type="predicted"/>
<keyword evidence="1" id="KW-1133">Transmembrane helix</keyword>
<evidence type="ECO:0000313" key="3">
    <source>
        <dbReference type="Proteomes" id="UP000198703"/>
    </source>
</evidence>
<keyword evidence="3" id="KW-1185">Reference proteome</keyword>
<feature type="transmembrane region" description="Helical" evidence="1">
    <location>
        <begin position="66"/>
        <end position="89"/>
    </location>
</feature>
<accession>A0A1H4F3Q6</accession>
<name>A0A1H4F3Q6_9RHOB</name>
<sequence length="91" mass="9649">MIRFIGAALLIAGAAGLAWDVASWLGGAGFRLHAIGEAWFTLHPDSLQLAQPALERHVAPFLWDPVMLTILEAPVVSAGGVGLLLLLLARR</sequence>
<keyword evidence="1" id="KW-0472">Membrane</keyword>
<dbReference type="Proteomes" id="UP000198703">
    <property type="component" value="Unassembled WGS sequence"/>
</dbReference>
<reference evidence="2 3" key="1">
    <citation type="submission" date="2016-10" db="EMBL/GenBank/DDBJ databases">
        <authorList>
            <person name="de Groot N.N."/>
        </authorList>
    </citation>
    <scope>NUCLEOTIDE SEQUENCE [LARGE SCALE GENOMIC DNA]</scope>
    <source>
        <strain evidence="2 3">DSM 15345</strain>
    </source>
</reference>